<protein>
    <recommendedName>
        <fullName evidence="4">G-protein coupled receptors family 1 profile domain-containing protein</fullName>
    </recommendedName>
</protein>
<keyword evidence="1" id="KW-0472">Membrane</keyword>
<dbReference type="OrthoDB" id="3038990at2759"/>
<dbReference type="STRING" id="181874.A0A409YN72"/>
<keyword evidence="1" id="KW-1133">Transmembrane helix</keyword>
<feature type="transmembrane region" description="Helical" evidence="1">
    <location>
        <begin position="175"/>
        <end position="198"/>
    </location>
</feature>
<dbReference type="Proteomes" id="UP000284842">
    <property type="component" value="Unassembled WGS sequence"/>
</dbReference>
<keyword evidence="3" id="KW-1185">Reference proteome</keyword>
<accession>A0A409YN72</accession>
<gene>
    <name evidence="2" type="ORF">CVT24_013099</name>
</gene>
<feature type="transmembrane region" description="Helical" evidence="1">
    <location>
        <begin position="103"/>
        <end position="121"/>
    </location>
</feature>
<keyword evidence="1" id="KW-0812">Transmembrane</keyword>
<proteinExistence type="predicted"/>
<feature type="transmembrane region" description="Helical" evidence="1">
    <location>
        <begin position="133"/>
        <end position="155"/>
    </location>
</feature>
<comment type="caution">
    <text evidence="2">The sequence shown here is derived from an EMBL/GenBank/DDBJ whole genome shotgun (WGS) entry which is preliminary data.</text>
</comment>
<dbReference type="InParanoid" id="A0A409YN72"/>
<organism evidence="2 3">
    <name type="scientific">Panaeolus cyanescens</name>
    <dbReference type="NCBI Taxonomy" id="181874"/>
    <lineage>
        <taxon>Eukaryota</taxon>
        <taxon>Fungi</taxon>
        <taxon>Dikarya</taxon>
        <taxon>Basidiomycota</taxon>
        <taxon>Agaricomycotina</taxon>
        <taxon>Agaricomycetes</taxon>
        <taxon>Agaricomycetidae</taxon>
        <taxon>Agaricales</taxon>
        <taxon>Agaricineae</taxon>
        <taxon>Galeropsidaceae</taxon>
        <taxon>Panaeolus</taxon>
    </lineage>
</organism>
<dbReference type="AlphaFoldDB" id="A0A409YN72"/>
<evidence type="ECO:0000313" key="2">
    <source>
        <dbReference type="EMBL" id="PPR04490.1"/>
    </source>
</evidence>
<sequence length="361" mass="40481">MAATLSTELLLHDTFSPEEFIIASKTSSYEVTVSIYILVGTCAITVWDVIHNLKADYKLAFKYKFGLPTIVYFISRLATMAYIITSTIFVTAPIGNCSYFDTVVNWMFPISVPATSLLFFFRIRAVFDDDPFVVSFFGFMWFAVLGGSLTVTQGVHAASIAGTQYCAAGPYEDYVASATILPLIHDTLIFLAISWRLIANSHVDHNFRNGYRVMVFGDYLPAFSKSLLQGGQAYYLTTVTSSLLTVIMLEVDAVPPVFRSIFTVSNVMLMNIMACRVYRNTKFGLFASDDEEDHVIIGRTGSGNRASMTVIRRNPRHVKSIDRDRLDLRKIEIAKTVHHISDYPLEERVSRATSNTHVEEV</sequence>
<dbReference type="EMBL" id="NHTK01000939">
    <property type="protein sequence ID" value="PPR04490.1"/>
    <property type="molecule type" value="Genomic_DNA"/>
</dbReference>
<evidence type="ECO:0000256" key="1">
    <source>
        <dbReference type="SAM" id="Phobius"/>
    </source>
</evidence>
<reference evidence="2 3" key="1">
    <citation type="journal article" date="2018" name="Evol. Lett.">
        <title>Horizontal gene cluster transfer increased hallucinogenic mushroom diversity.</title>
        <authorList>
            <person name="Reynolds H.T."/>
            <person name="Vijayakumar V."/>
            <person name="Gluck-Thaler E."/>
            <person name="Korotkin H.B."/>
            <person name="Matheny P.B."/>
            <person name="Slot J.C."/>
        </authorList>
    </citation>
    <scope>NUCLEOTIDE SEQUENCE [LARGE SCALE GENOMIC DNA]</scope>
    <source>
        <strain evidence="2 3">2629</strain>
    </source>
</reference>
<feature type="transmembrane region" description="Helical" evidence="1">
    <location>
        <begin position="70"/>
        <end position="91"/>
    </location>
</feature>
<evidence type="ECO:0000313" key="3">
    <source>
        <dbReference type="Proteomes" id="UP000284842"/>
    </source>
</evidence>
<evidence type="ECO:0008006" key="4">
    <source>
        <dbReference type="Google" id="ProtNLM"/>
    </source>
</evidence>
<name>A0A409YN72_9AGAR</name>
<feature type="transmembrane region" description="Helical" evidence="1">
    <location>
        <begin position="33"/>
        <end position="50"/>
    </location>
</feature>